<dbReference type="InterPro" id="IPR017871">
    <property type="entry name" value="ABC_transporter-like_CS"/>
</dbReference>
<keyword evidence="5" id="KW-0547">Nucleotide-binding</keyword>
<dbReference type="Pfam" id="PF00005">
    <property type="entry name" value="ABC_tran"/>
    <property type="match status" value="1"/>
</dbReference>
<dbReference type="PROSITE" id="PS50893">
    <property type="entry name" value="ABC_TRANSPORTER_2"/>
    <property type="match status" value="1"/>
</dbReference>
<keyword evidence="4" id="KW-1003">Cell membrane</keyword>
<dbReference type="InterPro" id="IPR027417">
    <property type="entry name" value="P-loop_NTPase"/>
</dbReference>
<keyword evidence="6 10" id="KW-0067">ATP-binding</keyword>
<gene>
    <name evidence="10" type="ORF">J0B03_05255</name>
</gene>
<evidence type="ECO:0000313" key="10">
    <source>
        <dbReference type="EMBL" id="QSX09472.1"/>
    </source>
</evidence>
<dbReference type="InterPro" id="IPR050763">
    <property type="entry name" value="ABC_transporter_ATP-binding"/>
</dbReference>
<dbReference type="InterPro" id="IPR003593">
    <property type="entry name" value="AAA+_ATPase"/>
</dbReference>
<evidence type="ECO:0000256" key="3">
    <source>
        <dbReference type="ARBA" id="ARBA00022448"/>
    </source>
</evidence>
<evidence type="ECO:0000259" key="9">
    <source>
        <dbReference type="PROSITE" id="PS50893"/>
    </source>
</evidence>
<proteinExistence type="inferred from homology"/>
<accession>A0A975AIH3</accession>
<reference evidence="10" key="1">
    <citation type="submission" date="2021-03" db="EMBL/GenBank/DDBJ databases">
        <title>Alkalibacter marinus sp. nov., isolated from tidal flat sediment.</title>
        <authorList>
            <person name="Namirimu T."/>
            <person name="Yang J.-A."/>
            <person name="Yang S.-H."/>
            <person name="Kim Y.-J."/>
            <person name="Kwon K.K."/>
        </authorList>
    </citation>
    <scope>NUCLEOTIDE SEQUENCE</scope>
    <source>
        <strain evidence="10">ES005</strain>
    </source>
</reference>
<protein>
    <submittedName>
        <fullName evidence="10">ATP-binding cassette domain-containing protein</fullName>
    </submittedName>
</protein>
<organism evidence="10 11">
    <name type="scientific">Alkalibacter rhizosphaerae</name>
    <dbReference type="NCBI Taxonomy" id="2815577"/>
    <lineage>
        <taxon>Bacteria</taxon>
        <taxon>Bacillati</taxon>
        <taxon>Bacillota</taxon>
        <taxon>Clostridia</taxon>
        <taxon>Eubacteriales</taxon>
        <taxon>Eubacteriaceae</taxon>
        <taxon>Alkalibacter</taxon>
    </lineage>
</organism>
<dbReference type="Gene3D" id="3.40.50.300">
    <property type="entry name" value="P-loop containing nucleotide triphosphate hydrolases"/>
    <property type="match status" value="1"/>
</dbReference>
<keyword evidence="11" id="KW-1185">Reference proteome</keyword>
<dbReference type="PANTHER" id="PTHR42711:SF5">
    <property type="entry name" value="ABC TRANSPORTER ATP-BINDING PROTEIN NATA"/>
    <property type="match status" value="1"/>
</dbReference>
<dbReference type="KEGG" id="alka:J0B03_05255"/>
<keyword evidence="8" id="KW-0472">Membrane</keyword>
<dbReference type="Proteomes" id="UP000663499">
    <property type="component" value="Chromosome"/>
</dbReference>
<evidence type="ECO:0000313" key="11">
    <source>
        <dbReference type="Proteomes" id="UP000663499"/>
    </source>
</evidence>
<sequence length="313" mass="34775">MVKYAVEAKNLYKAYSDLTAVDHIDFAISNGEYFGILGPNGAGKTTTVAMVYCFMPVDSGILRVLNYDATTQPRDIKARLGVVPQENNLDLELTVLENLIVYASYFGIHKAVATGRAMEQLEFFGLSAKKDTEVEKLSGGMKRRLTIARALMNKPDVLILDEPTTGLDPEARHHIWQHLRHLKKTGLTLILTTHYLEEASQLCDRIIIMDEGKILDEGRPGDLVSRHVGVLVYEAGISKENQPALLALLSKQIQGHLSIGDTLYLHPGDNASEVLRSLQKHQQVETLLQRPANLEDVFLKLTGRRFGNENASS</sequence>
<dbReference type="PANTHER" id="PTHR42711">
    <property type="entry name" value="ABC TRANSPORTER ATP-BINDING PROTEIN"/>
    <property type="match status" value="1"/>
</dbReference>
<name>A0A975AIH3_9FIRM</name>
<evidence type="ECO:0000256" key="8">
    <source>
        <dbReference type="ARBA" id="ARBA00023136"/>
    </source>
</evidence>
<evidence type="ECO:0000256" key="4">
    <source>
        <dbReference type="ARBA" id="ARBA00022475"/>
    </source>
</evidence>
<evidence type="ECO:0000256" key="6">
    <source>
        <dbReference type="ARBA" id="ARBA00022840"/>
    </source>
</evidence>
<dbReference type="SUPFAM" id="SSF52540">
    <property type="entry name" value="P-loop containing nucleoside triphosphate hydrolases"/>
    <property type="match status" value="1"/>
</dbReference>
<keyword evidence="3" id="KW-0813">Transport</keyword>
<dbReference type="PROSITE" id="PS00211">
    <property type="entry name" value="ABC_TRANSPORTER_1"/>
    <property type="match status" value="1"/>
</dbReference>
<dbReference type="GO" id="GO:0005886">
    <property type="term" value="C:plasma membrane"/>
    <property type="evidence" value="ECO:0007669"/>
    <property type="project" value="UniProtKB-SubCell"/>
</dbReference>
<dbReference type="EMBL" id="CP071444">
    <property type="protein sequence ID" value="QSX09472.1"/>
    <property type="molecule type" value="Genomic_DNA"/>
</dbReference>
<comment type="similarity">
    <text evidence="2">Belongs to the ABC transporter superfamily.</text>
</comment>
<dbReference type="InterPro" id="IPR003439">
    <property type="entry name" value="ABC_transporter-like_ATP-bd"/>
</dbReference>
<dbReference type="GO" id="GO:0016887">
    <property type="term" value="F:ATP hydrolysis activity"/>
    <property type="evidence" value="ECO:0007669"/>
    <property type="project" value="InterPro"/>
</dbReference>
<dbReference type="AlphaFoldDB" id="A0A975AIH3"/>
<evidence type="ECO:0000256" key="5">
    <source>
        <dbReference type="ARBA" id="ARBA00022741"/>
    </source>
</evidence>
<dbReference type="FunFam" id="3.40.50.300:FF:000589">
    <property type="entry name" value="ABC transporter, ATP-binding subunit"/>
    <property type="match status" value="1"/>
</dbReference>
<evidence type="ECO:0000256" key="2">
    <source>
        <dbReference type="ARBA" id="ARBA00005417"/>
    </source>
</evidence>
<comment type="subcellular location">
    <subcellularLocation>
        <location evidence="1">Cell membrane</location>
    </subcellularLocation>
</comment>
<dbReference type="GO" id="GO:0005524">
    <property type="term" value="F:ATP binding"/>
    <property type="evidence" value="ECO:0007669"/>
    <property type="project" value="UniProtKB-KW"/>
</dbReference>
<keyword evidence="7" id="KW-1278">Translocase</keyword>
<evidence type="ECO:0000256" key="1">
    <source>
        <dbReference type="ARBA" id="ARBA00004236"/>
    </source>
</evidence>
<evidence type="ECO:0000256" key="7">
    <source>
        <dbReference type="ARBA" id="ARBA00022967"/>
    </source>
</evidence>
<feature type="domain" description="ABC transporter" evidence="9">
    <location>
        <begin position="6"/>
        <end position="236"/>
    </location>
</feature>
<dbReference type="SMART" id="SM00382">
    <property type="entry name" value="AAA"/>
    <property type="match status" value="1"/>
</dbReference>